<reference evidence="1 2" key="1">
    <citation type="submission" date="2014-07" db="EMBL/GenBank/DDBJ databases">
        <title>Complete Genome of Bacillus megaterium Myophage Mater.</title>
        <authorList>
            <person name="Lancaster J.C."/>
            <person name="Hodde M.K."/>
            <person name="Hernandez A.C."/>
            <person name="Everett G.F.K."/>
        </authorList>
    </citation>
    <scope>NUCLEOTIDE SEQUENCE [LARGE SCALE GENOMIC DNA]</scope>
</reference>
<dbReference type="RefSeq" id="YP_009151099.1">
    <property type="nucleotide sequence ID" value="NC_027366.1"/>
</dbReference>
<gene>
    <name evidence="1" type="ORF">CPT_Mater140</name>
</gene>
<evidence type="ECO:0000313" key="1">
    <source>
        <dbReference type="EMBL" id="AIW03297.1"/>
    </source>
</evidence>
<dbReference type="KEGG" id="vg:24607039"/>
<proteinExistence type="predicted"/>
<sequence>MKKDNIEDIFDAIDEKYAYPKDPDIVAEMTKRINKQAFQYKQEHGKFMEYAVVTQEEYDAAEVHVEKIYTKFPHFAPTPGYATKLGINGFGGFIEIRVESESE</sequence>
<organism evidence="1 2">
    <name type="scientific">Bacillus phage Mater</name>
    <dbReference type="NCBI Taxonomy" id="1540090"/>
    <lineage>
        <taxon>Viruses</taxon>
        <taxon>Duplodnaviria</taxon>
        <taxon>Heunggongvirae</taxon>
        <taxon>Uroviricota</taxon>
        <taxon>Caudoviricetes</taxon>
        <taxon>Herelleviridae</taxon>
        <taxon>Bastillevirinae</taxon>
        <taxon>Matervirus</taxon>
        <taxon>Matervirus mater</taxon>
    </lineage>
</organism>
<dbReference type="GeneID" id="24607039"/>
<accession>A0A0A0RMT8</accession>
<name>A0A0A0RMT8_9CAUD</name>
<keyword evidence="2" id="KW-1185">Reference proteome</keyword>
<dbReference type="EMBL" id="KM236245">
    <property type="protein sequence ID" value="AIW03297.1"/>
    <property type="molecule type" value="Genomic_DNA"/>
</dbReference>
<evidence type="ECO:0000313" key="2">
    <source>
        <dbReference type="Proteomes" id="UP000030206"/>
    </source>
</evidence>
<dbReference type="Proteomes" id="UP000030206">
    <property type="component" value="Segment"/>
</dbReference>
<protein>
    <submittedName>
        <fullName evidence="1">Uncharacterized protein</fullName>
    </submittedName>
</protein>